<gene>
    <name evidence="1" type="ORF">Tco_0822349</name>
</gene>
<evidence type="ECO:0000313" key="1">
    <source>
        <dbReference type="EMBL" id="GJT01180.1"/>
    </source>
</evidence>
<accession>A0ABQ5AET3</accession>
<sequence length="125" mass="13705">MTRCLPLPKLEESLLKPDVVDVANHFFTHGFCLKGGLRINMHKSKIMGVVVDKSKAVLVAANIGVTKAIHGVDGKLGCSLKTSYSSNWNDIVRELSLLHDKGMDLLGLIKKKTGKGENTMSWEET</sequence>
<comment type="caution">
    <text evidence="1">The sequence shown here is derived from an EMBL/GenBank/DDBJ whole genome shotgun (WGS) entry which is preliminary data.</text>
</comment>
<reference evidence="1" key="1">
    <citation type="journal article" date="2022" name="Int. J. Mol. Sci.">
        <title>Draft Genome of Tanacetum Coccineum: Genomic Comparison of Closely Related Tanacetum-Family Plants.</title>
        <authorList>
            <person name="Yamashiro T."/>
            <person name="Shiraishi A."/>
            <person name="Nakayama K."/>
            <person name="Satake H."/>
        </authorList>
    </citation>
    <scope>NUCLEOTIDE SEQUENCE</scope>
</reference>
<evidence type="ECO:0000313" key="2">
    <source>
        <dbReference type="Proteomes" id="UP001151760"/>
    </source>
</evidence>
<dbReference type="EMBL" id="BQNB010012251">
    <property type="protein sequence ID" value="GJT01180.1"/>
    <property type="molecule type" value="Genomic_DNA"/>
</dbReference>
<organism evidence="1 2">
    <name type="scientific">Tanacetum coccineum</name>
    <dbReference type="NCBI Taxonomy" id="301880"/>
    <lineage>
        <taxon>Eukaryota</taxon>
        <taxon>Viridiplantae</taxon>
        <taxon>Streptophyta</taxon>
        <taxon>Embryophyta</taxon>
        <taxon>Tracheophyta</taxon>
        <taxon>Spermatophyta</taxon>
        <taxon>Magnoliopsida</taxon>
        <taxon>eudicotyledons</taxon>
        <taxon>Gunneridae</taxon>
        <taxon>Pentapetalae</taxon>
        <taxon>asterids</taxon>
        <taxon>campanulids</taxon>
        <taxon>Asterales</taxon>
        <taxon>Asteraceae</taxon>
        <taxon>Asteroideae</taxon>
        <taxon>Anthemideae</taxon>
        <taxon>Anthemidinae</taxon>
        <taxon>Tanacetum</taxon>
    </lineage>
</organism>
<proteinExistence type="predicted"/>
<dbReference type="Proteomes" id="UP001151760">
    <property type="component" value="Unassembled WGS sequence"/>
</dbReference>
<reference evidence="1" key="2">
    <citation type="submission" date="2022-01" db="EMBL/GenBank/DDBJ databases">
        <authorList>
            <person name="Yamashiro T."/>
            <person name="Shiraishi A."/>
            <person name="Satake H."/>
            <person name="Nakayama K."/>
        </authorList>
    </citation>
    <scope>NUCLEOTIDE SEQUENCE</scope>
</reference>
<protein>
    <submittedName>
        <fullName evidence="1">Uncharacterized protein</fullName>
    </submittedName>
</protein>
<name>A0ABQ5AET3_9ASTR</name>
<keyword evidence="2" id="KW-1185">Reference proteome</keyword>